<accession>A0A9P5H0X8</accession>
<keyword evidence="2" id="KW-0472">Membrane</keyword>
<dbReference type="OrthoDB" id="529273at2759"/>
<keyword evidence="4" id="KW-1185">Reference proteome</keyword>
<evidence type="ECO:0000256" key="1">
    <source>
        <dbReference type="SAM" id="MobiDB-lite"/>
    </source>
</evidence>
<keyword evidence="2" id="KW-0812">Transmembrane</keyword>
<dbReference type="EMBL" id="JAANBB010000818">
    <property type="protein sequence ID" value="KAF7533606.1"/>
    <property type="molecule type" value="Genomic_DNA"/>
</dbReference>
<protein>
    <submittedName>
        <fullName evidence="3">Uncharacterized protein</fullName>
    </submittedName>
</protein>
<feature type="transmembrane region" description="Helical" evidence="2">
    <location>
        <begin position="409"/>
        <end position="429"/>
    </location>
</feature>
<name>A0A9P5H0X8_9HYPO</name>
<gene>
    <name evidence="3" type="ORF">G7Z17_g13485</name>
</gene>
<proteinExistence type="predicted"/>
<evidence type="ECO:0000256" key="2">
    <source>
        <dbReference type="SAM" id="Phobius"/>
    </source>
</evidence>
<reference evidence="3" key="1">
    <citation type="submission" date="2020-03" db="EMBL/GenBank/DDBJ databases">
        <title>Draft Genome Sequence of Cylindrodendrum hubeiense.</title>
        <authorList>
            <person name="Buettner E."/>
            <person name="Kellner H."/>
        </authorList>
    </citation>
    <scope>NUCLEOTIDE SEQUENCE</scope>
    <source>
        <strain evidence="3">IHI 201604</strain>
    </source>
</reference>
<feature type="compositionally biased region" description="Basic and acidic residues" evidence="1">
    <location>
        <begin position="501"/>
        <end position="510"/>
    </location>
</feature>
<dbReference type="AlphaFoldDB" id="A0A9P5H0X8"/>
<comment type="caution">
    <text evidence="3">The sequence shown here is derived from an EMBL/GenBank/DDBJ whole genome shotgun (WGS) entry which is preliminary data.</text>
</comment>
<feature type="region of interest" description="Disordered" evidence="1">
    <location>
        <begin position="490"/>
        <end position="510"/>
    </location>
</feature>
<evidence type="ECO:0000313" key="3">
    <source>
        <dbReference type="EMBL" id="KAF7533606.1"/>
    </source>
</evidence>
<sequence length="548" mass="59717">MLSKPTAIDTLKLRHAVTAGRPDFDLPRNKIIMSLFWLALIQVPSLLWTGSITPVITTSEFPTMVRIPNYSESTYDFWGRQCPPATSCDELLGTTSDLGTFTYVAWKTKAGVLLNSVEQASSRDSAIPRHRKLDNTGFTYHGRFYGVASAVGLVGPEPLENIAQATVLNYTFLEDGYSSKVSCSYNESSQLAFDTLNMVDTPGGRYAPQGLWAQGSLPNDKWDGFPTWGVLNSDFVTALAAVSRQSQYMYGFVAGKSYSPLNQTQCEVSFSPAKFNVTVDMVAKNISVTRIHRDAQQQLDIDTTRGLVNVSFHGVGYLSQTLTTLYTSVLGDSFLRNIQNVQERNGHADGIASDAIASDAITGIEEGLELLLDHFLGSSGAGQVMLQNGTKEVDTTMTLQVVRFGNSKMAYAALGMTTVILIAAIVEAIRTNMWRDLPRADFLDLKSAIVGIAKDPGPKPQVVKDWNGDAADRDVGMLEMMMRRNGTNLVSVGESQPRGPSSHDDESAPWRELARAGASYPSHLSSVVRDSDTKSCALRFPSLLVAFA</sequence>
<organism evidence="3 4">
    <name type="scientific">Cylindrodendrum hubeiense</name>
    <dbReference type="NCBI Taxonomy" id="595255"/>
    <lineage>
        <taxon>Eukaryota</taxon>
        <taxon>Fungi</taxon>
        <taxon>Dikarya</taxon>
        <taxon>Ascomycota</taxon>
        <taxon>Pezizomycotina</taxon>
        <taxon>Sordariomycetes</taxon>
        <taxon>Hypocreomycetidae</taxon>
        <taxon>Hypocreales</taxon>
        <taxon>Nectriaceae</taxon>
        <taxon>Cylindrodendrum</taxon>
    </lineage>
</organism>
<evidence type="ECO:0000313" key="4">
    <source>
        <dbReference type="Proteomes" id="UP000722485"/>
    </source>
</evidence>
<keyword evidence="2" id="KW-1133">Transmembrane helix</keyword>
<dbReference type="Proteomes" id="UP000722485">
    <property type="component" value="Unassembled WGS sequence"/>
</dbReference>
<feature type="transmembrane region" description="Helical" evidence="2">
    <location>
        <begin position="31"/>
        <end position="50"/>
    </location>
</feature>